<comment type="caution">
    <text evidence="3">The sequence shown here is derived from an EMBL/GenBank/DDBJ whole genome shotgun (WGS) entry which is preliminary data.</text>
</comment>
<evidence type="ECO:0000313" key="4">
    <source>
        <dbReference type="Proteomes" id="UP000077407"/>
    </source>
</evidence>
<dbReference type="EC" id="1.2.7.1" evidence="3"/>
<feature type="domain" description="Thiamine pyrophosphate enzyme TPP-binding" evidence="2">
    <location>
        <begin position="52"/>
        <end position="202"/>
    </location>
</feature>
<dbReference type="GO" id="GO:0030976">
    <property type="term" value="F:thiamine pyrophosphate binding"/>
    <property type="evidence" value="ECO:0007669"/>
    <property type="project" value="InterPro"/>
</dbReference>
<dbReference type="PANTHER" id="PTHR42897:SF2">
    <property type="entry name" value="PYRUVATE SYNTHASE SUBUNIT PORB"/>
    <property type="match status" value="1"/>
</dbReference>
<evidence type="ECO:0000259" key="2">
    <source>
        <dbReference type="Pfam" id="PF02775"/>
    </source>
</evidence>
<proteinExistence type="predicted"/>
<organism evidence="3 4">
    <name type="scientific">Clostridium ljungdahlii</name>
    <dbReference type="NCBI Taxonomy" id="1538"/>
    <lineage>
        <taxon>Bacteria</taxon>
        <taxon>Bacillati</taxon>
        <taxon>Bacillota</taxon>
        <taxon>Clostridia</taxon>
        <taxon>Eubacteriales</taxon>
        <taxon>Clostridiaceae</taxon>
        <taxon>Clostridium</taxon>
    </lineage>
</organism>
<accession>A0A168LRH1</accession>
<dbReference type="InterPro" id="IPR029061">
    <property type="entry name" value="THDP-binding"/>
</dbReference>
<dbReference type="Gene3D" id="3.40.50.970">
    <property type="match status" value="2"/>
</dbReference>
<dbReference type="Proteomes" id="UP000077407">
    <property type="component" value="Unassembled WGS sequence"/>
</dbReference>
<dbReference type="RefSeq" id="WP_063556669.1">
    <property type="nucleotide sequence ID" value="NZ_LITT01000058.1"/>
</dbReference>
<dbReference type="CDD" id="cd03376">
    <property type="entry name" value="TPP_PFOR_porB_like"/>
    <property type="match status" value="1"/>
</dbReference>
<sequence length="292" mass="31567">MHEIKHNSKGLIPHGVSACAGCGMELVIRNVLDVLGEDTIIIIPPGCSALFSGYGNETAIKIPGYQGNLENTAAGAAGVRAALNAMGNTHTTVVGFAGDGGTVDIGLQSLSGVLERRDKVLYICYDNEAYMNTGIQGSSSTPFLASTTTTPAGKPTGRKDLMQIAIAHDIPYAATASICNLTDLKKKVQKAKDTDGPSLLHINTPCPTGWRYNPAKTIEVARAAVQTGCWVLFEYEDGKITINSKPKELKPVEEYIKLQGRFKGLSSEQREELQKYTTEHYEKYIKRLESMV</sequence>
<dbReference type="SUPFAM" id="SSF52518">
    <property type="entry name" value="Thiamin diphosphate-binding fold (THDP-binding)"/>
    <property type="match status" value="1"/>
</dbReference>
<keyword evidence="3" id="KW-0670">Pyruvate</keyword>
<reference evidence="3 4" key="1">
    <citation type="journal article" date="2015" name="Biotechnol. Bioeng.">
        <title>Genome sequence and phenotypic characterization of Caulobacter segnis.</title>
        <authorList>
            <person name="Patel S."/>
            <person name="Fletcher B."/>
            <person name="Scott D.C."/>
            <person name="Ely B."/>
        </authorList>
    </citation>
    <scope>NUCLEOTIDE SEQUENCE [LARGE SCALE GENOMIC DNA]</scope>
    <source>
        <strain evidence="3 4">ERI-2</strain>
    </source>
</reference>
<dbReference type="InterPro" id="IPR051479">
    <property type="entry name" value="PorB-like"/>
</dbReference>
<gene>
    <name evidence="3" type="primary">porB</name>
    <name evidence="3" type="ORF">WY13_03386</name>
</gene>
<dbReference type="GO" id="GO:0019164">
    <property type="term" value="F:pyruvate synthase activity"/>
    <property type="evidence" value="ECO:0007669"/>
    <property type="project" value="UniProtKB-EC"/>
</dbReference>
<dbReference type="OrthoDB" id="9794954at2"/>
<dbReference type="Pfam" id="PF02775">
    <property type="entry name" value="TPP_enzyme_C"/>
    <property type="match status" value="1"/>
</dbReference>
<dbReference type="PATRIC" id="fig|1538.10.peg.3446"/>
<dbReference type="EMBL" id="LITT01000058">
    <property type="protein sequence ID" value="OAA83599.1"/>
    <property type="molecule type" value="Genomic_DNA"/>
</dbReference>
<dbReference type="AlphaFoldDB" id="A0A168LRH1"/>
<evidence type="ECO:0000313" key="3">
    <source>
        <dbReference type="EMBL" id="OAA83599.1"/>
    </source>
</evidence>
<keyword evidence="1 3" id="KW-0560">Oxidoreductase</keyword>
<dbReference type="InterPro" id="IPR011766">
    <property type="entry name" value="TPP_enzyme_TPP-bd"/>
</dbReference>
<dbReference type="PANTHER" id="PTHR42897">
    <property type="entry name" value="PYRUVATE SYNTHASE SUBUNIT PORB"/>
    <property type="match status" value="1"/>
</dbReference>
<evidence type="ECO:0000256" key="1">
    <source>
        <dbReference type="ARBA" id="ARBA00023002"/>
    </source>
</evidence>
<name>A0A168LRH1_9CLOT</name>
<protein>
    <submittedName>
        <fullName evidence="3">Pyruvate synthase subunit PorB</fullName>
        <ecNumber evidence="3">1.2.7.1</ecNumber>
    </submittedName>
</protein>